<comment type="caution">
    <text evidence="1">The sequence shown here is derived from an EMBL/GenBank/DDBJ whole genome shotgun (WGS) entry which is preliminary data.</text>
</comment>
<gene>
    <name evidence="1" type="ORF">EFA69_16120</name>
</gene>
<accession>A0A3M9MRX9</accession>
<proteinExistence type="predicted"/>
<reference evidence="1 2" key="1">
    <citation type="submission" date="2018-11" db="EMBL/GenBank/DDBJ databases">
        <title>Rufibacter latericius sp. nov., isolated from water in Baiyang Lake.</title>
        <authorList>
            <person name="Yang Y."/>
        </authorList>
    </citation>
    <scope>NUCLEOTIDE SEQUENCE [LARGE SCALE GENOMIC DNA]</scope>
    <source>
        <strain evidence="1 2">MCC P1</strain>
    </source>
</reference>
<dbReference type="Proteomes" id="UP000271010">
    <property type="component" value="Unassembled WGS sequence"/>
</dbReference>
<dbReference type="EMBL" id="RJJE01000017">
    <property type="protein sequence ID" value="RNI27643.1"/>
    <property type="molecule type" value="Genomic_DNA"/>
</dbReference>
<evidence type="ECO:0000313" key="1">
    <source>
        <dbReference type="EMBL" id="RNI27643.1"/>
    </source>
</evidence>
<protein>
    <submittedName>
        <fullName evidence="1">Uncharacterized protein</fullName>
    </submittedName>
</protein>
<dbReference type="RefSeq" id="WP_123134111.1">
    <property type="nucleotide sequence ID" value="NZ_RJJE01000017.1"/>
</dbReference>
<name>A0A3M9MRX9_9BACT</name>
<dbReference type="AlphaFoldDB" id="A0A3M9MRX9"/>
<sequence>MHNFRKHLTLVNYTAVYFCSKAGSDSNPGTSPDAPKASVSQVIFTATNAGHTGLVAIIIGEGVYEESINVSQPSLSVTYNIIAEGKVVFKASGSNQFIMTRRPFNFLGNFEFRNYQIMRVTDNSSGSSFNCNGAKLRNCTLGAGNYAYTFTNCVLEGVVSSVVAPKMFGCKVFNSQITGISPSAAQLDHTYNNDFDEESVFTIRSTDNTTNHNFNNLRGKIRVQVYNTAGYEGNPYITYNSLQELWAGNPTSNPPKPAYPGHFPNSFSANPEYNSKELGDYTVKASSPNLRTGATTYSNGNIGNVELGIGTYIDSSINGRANIDPDNPNAFFSPELQIIGDAVSVPLNQTLGYIEEDWLQVNGGALGEIEGVDLFHNLEFNTSYVGPNIANMNVPDYYNGQPHDGANLSVTRNPNRLSFQMMWSSQVNKPGNGAEAYAGADNGGLLAPATWGVFYYFDKPLVDLAGVCSGMPGFDAAANNARAVTARWIKRRYWLRNDYTS</sequence>
<keyword evidence="2" id="KW-1185">Reference proteome</keyword>
<evidence type="ECO:0000313" key="2">
    <source>
        <dbReference type="Proteomes" id="UP000271010"/>
    </source>
</evidence>
<organism evidence="1 2">
    <name type="scientific">Rufibacter immobilis</name>
    <dbReference type="NCBI Taxonomy" id="1348778"/>
    <lineage>
        <taxon>Bacteria</taxon>
        <taxon>Pseudomonadati</taxon>
        <taxon>Bacteroidota</taxon>
        <taxon>Cytophagia</taxon>
        <taxon>Cytophagales</taxon>
        <taxon>Hymenobacteraceae</taxon>
        <taxon>Rufibacter</taxon>
    </lineage>
</organism>
<dbReference type="OrthoDB" id="1495285at2"/>